<name>A0AAU9K782_9CILI</name>
<evidence type="ECO:0000313" key="1">
    <source>
        <dbReference type="EMBL" id="CAG9334881.1"/>
    </source>
</evidence>
<protein>
    <submittedName>
        <fullName evidence="1">Uncharacterized protein</fullName>
    </submittedName>
</protein>
<proteinExistence type="predicted"/>
<organism evidence="1 2">
    <name type="scientific">Blepharisma stoltei</name>
    <dbReference type="NCBI Taxonomy" id="1481888"/>
    <lineage>
        <taxon>Eukaryota</taxon>
        <taxon>Sar</taxon>
        <taxon>Alveolata</taxon>
        <taxon>Ciliophora</taxon>
        <taxon>Postciliodesmatophora</taxon>
        <taxon>Heterotrichea</taxon>
        <taxon>Heterotrichida</taxon>
        <taxon>Blepharismidae</taxon>
        <taxon>Blepharisma</taxon>
    </lineage>
</organism>
<dbReference type="AlphaFoldDB" id="A0AAU9K782"/>
<accession>A0AAU9K782</accession>
<sequence>MHPTSIIYANHFRQSSLDQLSCHPYQLLANAAFLLILKNIQRIARLYRDEEFYLNLKVQRKQPLEEDYKRNIANALAMSEIAESGIGWWRRCSTEFSLGKKLKS</sequence>
<reference evidence="1" key="1">
    <citation type="submission" date="2021-09" db="EMBL/GenBank/DDBJ databases">
        <authorList>
            <consortium name="AG Swart"/>
            <person name="Singh M."/>
            <person name="Singh A."/>
            <person name="Seah K."/>
            <person name="Emmerich C."/>
        </authorList>
    </citation>
    <scope>NUCLEOTIDE SEQUENCE</scope>
    <source>
        <strain evidence="1">ATCC30299</strain>
    </source>
</reference>
<dbReference type="EMBL" id="CAJZBQ010000060">
    <property type="protein sequence ID" value="CAG9334881.1"/>
    <property type="molecule type" value="Genomic_DNA"/>
</dbReference>
<keyword evidence="2" id="KW-1185">Reference proteome</keyword>
<evidence type="ECO:0000313" key="2">
    <source>
        <dbReference type="Proteomes" id="UP001162131"/>
    </source>
</evidence>
<comment type="caution">
    <text evidence="1">The sequence shown here is derived from an EMBL/GenBank/DDBJ whole genome shotgun (WGS) entry which is preliminary data.</text>
</comment>
<dbReference type="Proteomes" id="UP001162131">
    <property type="component" value="Unassembled WGS sequence"/>
</dbReference>
<gene>
    <name evidence="1" type="ORF">BSTOLATCC_MIC62466</name>
</gene>